<dbReference type="InterPro" id="IPR005561">
    <property type="entry name" value="ANTAR"/>
</dbReference>
<dbReference type="EMBL" id="JAAGMQ010001223">
    <property type="protein sequence ID" value="NEC39539.1"/>
    <property type="molecule type" value="Genomic_DNA"/>
</dbReference>
<evidence type="ECO:0000313" key="3">
    <source>
        <dbReference type="EMBL" id="NEC39539.1"/>
    </source>
</evidence>
<accession>A0A6G3TS13</accession>
<gene>
    <name evidence="3" type="ORF">G3I66_41360</name>
</gene>
<dbReference type="Pfam" id="PF03861">
    <property type="entry name" value="ANTAR"/>
    <property type="match status" value="1"/>
</dbReference>
<dbReference type="SMART" id="SM01012">
    <property type="entry name" value="ANTAR"/>
    <property type="match status" value="1"/>
</dbReference>
<dbReference type="Gene3D" id="1.10.10.10">
    <property type="entry name" value="Winged helix-like DNA-binding domain superfamily/Winged helix DNA-binding domain"/>
    <property type="match status" value="1"/>
</dbReference>
<dbReference type="RefSeq" id="WP_164279548.1">
    <property type="nucleotide sequence ID" value="NZ_JAAGMQ010001223.1"/>
</dbReference>
<dbReference type="SUPFAM" id="SSF52172">
    <property type="entry name" value="CheY-like"/>
    <property type="match status" value="1"/>
</dbReference>
<evidence type="ECO:0000256" key="1">
    <source>
        <dbReference type="SAM" id="MobiDB-lite"/>
    </source>
</evidence>
<evidence type="ECO:0000313" key="4">
    <source>
        <dbReference type="Proteomes" id="UP000475666"/>
    </source>
</evidence>
<protein>
    <submittedName>
        <fullName evidence="3">ANTAR domain-containing protein</fullName>
    </submittedName>
</protein>
<dbReference type="InterPro" id="IPR011006">
    <property type="entry name" value="CheY-like_superfamily"/>
</dbReference>
<feature type="region of interest" description="Disordered" evidence="1">
    <location>
        <begin position="1"/>
        <end position="21"/>
    </location>
</feature>
<dbReference type="InterPro" id="IPR036388">
    <property type="entry name" value="WH-like_DNA-bd_sf"/>
</dbReference>
<dbReference type="PROSITE" id="PS50921">
    <property type="entry name" value="ANTAR"/>
    <property type="match status" value="1"/>
</dbReference>
<dbReference type="AlphaFoldDB" id="A0A6G3TS13"/>
<feature type="domain" description="ANTAR" evidence="2">
    <location>
        <begin position="27"/>
        <end position="88"/>
    </location>
</feature>
<sequence length="114" mass="12399">MDSPRNGAPVRTEAHTAPGRESLLNKIGELRAEISQLQEAVVSHAAVDQAIGVVVTLGGLRPDQGFQVLREVSQHTNVKLRQVSEQIVDWVHSEQLSDEIRAALDKALATVRST</sequence>
<evidence type="ECO:0000259" key="2">
    <source>
        <dbReference type="PROSITE" id="PS50921"/>
    </source>
</evidence>
<dbReference type="Proteomes" id="UP000475666">
    <property type="component" value="Unassembled WGS sequence"/>
</dbReference>
<name>A0A6G3TS13_9ACTN</name>
<comment type="caution">
    <text evidence="3">The sequence shown here is derived from an EMBL/GenBank/DDBJ whole genome shotgun (WGS) entry which is preliminary data.</text>
</comment>
<dbReference type="GO" id="GO:0003723">
    <property type="term" value="F:RNA binding"/>
    <property type="evidence" value="ECO:0007669"/>
    <property type="project" value="InterPro"/>
</dbReference>
<organism evidence="3 4">
    <name type="scientific">Streptomyces rubrogriseus</name>
    <dbReference type="NCBI Taxonomy" id="194673"/>
    <lineage>
        <taxon>Bacteria</taxon>
        <taxon>Bacillati</taxon>
        <taxon>Actinomycetota</taxon>
        <taxon>Actinomycetes</taxon>
        <taxon>Kitasatosporales</taxon>
        <taxon>Streptomycetaceae</taxon>
        <taxon>Streptomyces</taxon>
        <taxon>Streptomyces violaceoruber group</taxon>
    </lineage>
</organism>
<proteinExistence type="predicted"/>
<reference evidence="3 4" key="1">
    <citation type="submission" date="2020-01" db="EMBL/GenBank/DDBJ databases">
        <title>Insect and environment-associated Actinomycetes.</title>
        <authorList>
            <person name="Currrie C."/>
            <person name="Chevrette M."/>
            <person name="Carlson C."/>
            <person name="Stubbendieck R."/>
            <person name="Wendt-Pienkowski E."/>
        </authorList>
    </citation>
    <scope>NUCLEOTIDE SEQUENCE [LARGE SCALE GENOMIC DNA]</scope>
    <source>
        <strain evidence="3 4">SID7739</strain>
    </source>
</reference>